<sequence>MDWVAGRAAAQADPRVHRLDAPTGGLLLAAKTHVAHRRLAADLAARRISKRYCALVKGVRSGSGRIDMPLSGKPCVSFYAAVPVPAAVLGTDTEASPLSVANAAAEGAQGAAVAAEPDVAAAGPVAHHVPSARHGTLTKVLLWPRTGRTHQLRKHMAYTGTPILGDPRYRGGRPAGPADPRVGALVEPAGDRAEEGELEAVRRAGAGSEAAAASAGGARSVALRDLATPPGSSAASEASLDYVAPLPEAEEPETEAEREEELEEEEQGEEGWDFHRPPVDAEWALAAAALAAASGNGCAGDLLSDGSTPVSLCLWAVGIRFRHPVTGRRTLVDISGWADAVYDAILRREAATARAAACATNAQPRVVAAAGKEAA</sequence>
<proteinExistence type="inferred from homology"/>
<dbReference type="InterPro" id="IPR050188">
    <property type="entry name" value="RluA_PseudoU_synthase"/>
</dbReference>
<dbReference type="SUPFAM" id="SSF55120">
    <property type="entry name" value="Pseudouridine synthase"/>
    <property type="match status" value="1"/>
</dbReference>
<evidence type="ECO:0000256" key="2">
    <source>
        <dbReference type="SAM" id="MobiDB-lite"/>
    </source>
</evidence>
<feature type="region of interest" description="Disordered" evidence="2">
    <location>
        <begin position="163"/>
        <end position="195"/>
    </location>
</feature>
<dbReference type="PANTHER" id="PTHR21600">
    <property type="entry name" value="MITOCHONDRIAL RNA PSEUDOURIDINE SYNTHASE"/>
    <property type="match status" value="1"/>
</dbReference>
<dbReference type="OrthoDB" id="424794at2759"/>
<evidence type="ECO:0000259" key="3">
    <source>
        <dbReference type="Pfam" id="PF00849"/>
    </source>
</evidence>
<reference evidence="5" key="1">
    <citation type="journal article" date="2016" name="Nat. Commun.">
        <title>The Gonium pectorale genome demonstrates co-option of cell cycle regulation during the evolution of multicellularity.</title>
        <authorList>
            <person name="Hanschen E.R."/>
            <person name="Marriage T.N."/>
            <person name="Ferris P.J."/>
            <person name="Hamaji T."/>
            <person name="Toyoda A."/>
            <person name="Fujiyama A."/>
            <person name="Neme R."/>
            <person name="Noguchi H."/>
            <person name="Minakuchi Y."/>
            <person name="Suzuki M."/>
            <person name="Kawai-Toyooka H."/>
            <person name="Smith D.R."/>
            <person name="Sparks H."/>
            <person name="Anderson J."/>
            <person name="Bakaric R."/>
            <person name="Luria V."/>
            <person name="Karger A."/>
            <person name="Kirschner M.W."/>
            <person name="Durand P.M."/>
            <person name="Michod R.E."/>
            <person name="Nozaki H."/>
            <person name="Olson B.J."/>
        </authorList>
    </citation>
    <scope>NUCLEOTIDE SEQUENCE [LARGE SCALE GENOMIC DNA]</scope>
    <source>
        <strain evidence="5">NIES-2863</strain>
    </source>
</reference>
<gene>
    <name evidence="4" type="ORF">GPECTOR_420g276</name>
</gene>
<evidence type="ECO:0000313" key="5">
    <source>
        <dbReference type="Proteomes" id="UP000075714"/>
    </source>
</evidence>
<dbReference type="GO" id="GO:0003723">
    <property type="term" value="F:RNA binding"/>
    <property type="evidence" value="ECO:0007669"/>
    <property type="project" value="InterPro"/>
</dbReference>
<comment type="similarity">
    <text evidence="1">Belongs to the pseudouridine synthase RluA family.</text>
</comment>
<dbReference type="PANTHER" id="PTHR21600:SF87">
    <property type="entry name" value="RNA PSEUDOURIDYLATE SYNTHASE DOMAIN-CONTAINING PROTEIN 1"/>
    <property type="match status" value="1"/>
</dbReference>
<dbReference type="GO" id="GO:0000455">
    <property type="term" value="P:enzyme-directed rRNA pseudouridine synthesis"/>
    <property type="evidence" value="ECO:0007669"/>
    <property type="project" value="TreeGrafter"/>
</dbReference>
<accession>A0A150FWD4</accession>
<dbReference type="EMBL" id="LSYV01000417">
    <property type="protein sequence ID" value="KXZ41515.1"/>
    <property type="molecule type" value="Genomic_DNA"/>
</dbReference>
<dbReference type="InterPro" id="IPR006145">
    <property type="entry name" value="PsdUridine_synth_RsuA/RluA"/>
</dbReference>
<dbReference type="Pfam" id="PF00849">
    <property type="entry name" value="PseudoU_synth_2"/>
    <property type="match status" value="1"/>
</dbReference>
<evidence type="ECO:0000313" key="4">
    <source>
        <dbReference type="EMBL" id="KXZ41515.1"/>
    </source>
</evidence>
<dbReference type="STRING" id="33097.A0A150FWD4"/>
<dbReference type="InterPro" id="IPR020103">
    <property type="entry name" value="PsdUridine_synth_cat_dom_sf"/>
</dbReference>
<dbReference type="AlphaFoldDB" id="A0A150FWD4"/>
<organism evidence="4 5">
    <name type="scientific">Gonium pectorale</name>
    <name type="common">Green alga</name>
    <dbReference type="NCBI Taxonomy" id="33097"/>
    <lineage>
        <taxon>Eukaryota</taxon>
        <taxon>Viridiplantae</taxon>
        <taxon>Chlorophyta</taxon>
        <taxon>core chlorophytes</taxon>
        <taxon>Chlorophyceae</taxon>
        <taxon>CS clade</taxon>
        <taxon>Chlamydomonadales</taxon>
        <taxon>Volvocaceae</taxon>
        <taxon>Gonium</taxon>
    </lineage>
</organism>
<feature type="region of interest" description="Disordered" evidence="2">
    <location>
        <begin position="227"/>
        <end position="274"/>
    </location>
</feature>
<dbReference type="Gene3D" id="3.30.2350.10">
    <property type="entry name" value="Pseudouridine synthase"/>
    <property type="match status" value="1"/>
</dbReference>
<name>A0A150FWD4_GONPE</name>
<feature type="compositionally biased region" description="Acidic residues" evidence="2">
    <location>
        <begin position="248"/>
        <end position="271"/>
    </location>
</feature>
<feature type="domain" description="Pseudouridine synthase RsuA/RluA-like" evidence="3">
    <location>
        <begin position="16"/>
        <end position="157"/>
    </location>
</feature>
<dbReference type="Proteomes" id="UP000075714">
    <property type="component" value="Unassembled WGS sequence"/>
</dbReference>
<protein>
    <recommendedName>
        <fullName evidence="3">Pseudouridine synthase RsuA/RluA-like domain-containing protein</fullName>
    </recommendedName>
</protein>
<dbReference type="CDD" id="cd02869">
    <property type="entry name" value="PseudoU_synth_RluA_like"/>
    <property type="match status" value="1"/>
</dbReference>
<evidence type="ECO:0000256" key="1">
    <source>
        <dbReference type="ARBA" id="ARBA00010876"/>
    </source>
</evidence>
<keyword evidence="5" id="KW-1185">Reference proteome</keyword>
<dbReference type="GO" id="GO:0009982">
    <property type="term" value="F:pseudouridine synthase activity"/>
    <property type="evidence" value="ECO:0007669"/>
    <property type="project" value="InterPro"/>
</dbReference>
<comment type="caution">
    <text evidence="4">The sequence shown here is derived from an EMBL/GenBank/DDBJ whole genome shotgun (WGS) entry which is preliminary data.</text>
</comment>